<evidence type="ECO:0000256" key="5">
    <source>
        <dbReference type="ARBA" id="ARBA00022989"/>
    </source>
</evidence>
<comment type="subcellular location">
    <subcellularLocation>
        <location evidence="1">Cell membrane</location>
        <topology evidence="1">Multi-pass membrane protein</topology>
    </subcellularLocation>
</comment>
<reference evidence="8 9" key="1">
    <citation type="submission" date="2020-05" db="EMBL/GenBank/DDBJ databases">
        <authorList>
            <person name="Kim M.K."/>
        </authorList>
    </citation>
    <scope>NUCLEOTIDE SEQUENCE [LARGE SCALE GENOMIC DNA]</scope>
    <source>
        <strain evidence="8 9">BT25</strain>
    </source>
</reference>
<dbReference type="RefSeq" id="WP_027230217.1">
    <property type="nucleotide sequence ID" value="NZ_CP088292.1"/>
</dbReference>
<sequence>MANNSALILIGRILLSFMFILAGYGKLTAIGGTAGYFGSLGFPAPTIVAVLVGLLELLGGLAVLVGFQTRIAALALGIFTLAATAAAHLNWTGDAGMVQWMFFQKNLGVAGGFFVLAACGAGALSIDAKRG</sequence>
<dbReference type="GO" id="GO:0005886">
    <property type="term" value="C:plasma membrane"/>
    <property type="evidence" value="ECO:0007669"/>
    <property type="project" value="UniProtKB-SubCell"/>
</dbReference>
<evidence type="ECO:0000256" key="3">
    <source>
        <dbReference type="ARBA" id="ARBA00022475"/>
    </source>
</evidence>
<dbReference type="InterPro" id="IPR051907">
    <property type="entry name" value="DoxX-like_oxidoreductase"/>
</dbReference>
<keyword evidence="9" id="KW-1185">Reference proteome</keyword>
<name>A0A849VR28_9HYPH</name>
<keyword evidence="3" id="KW-1003">Cell membrane</keyword>
<keyword evidence="5 7" id="KW-1133">Transmembrane helix</keyword>
<dbReference type="PANTHER" id="PTHR33452:SF1">
    <property type="entry name" value="INNER MEMBRANE PROTEIN YPHA-RELATED"/>
    <property type="match status" value="1"/>
</dbReference>
<gene>
    <name evidence="8" type="ORF">HQ945_04345</name>
</gene>
<feature type="transmembrane region" description="Helical" evidence="7">
    <location>
        <begin position="71"/>
        <end position="89"/>
    </location>
</feature>
<keyword evidence="4 7" id="KW-0812">Transmembrane</keyword>
<evidence type="ECO:0000313" key="9">
    <source>
        <dbReference type="Proteomes" id="UP000550508"/>
    </source>
</evidence>
<dbReference type="Pfam" id="PF07681">
    <property type="entry name" value="DoxX"/>
    <property type="match status" value="1"/>
</dbReference>
<feature type="transmembrane region" description="Helical" evidence="7">
    <location>
        <begin position="7"/>
        <end position="24"/>
    </location>
</feature>
<dbReference type="AlphaFoldDB" id="A0A849VR28"/>
<evidence type="ECO:0000256" key="1">
    <source>
        <dbReference type="ARBA" id="ARBA00004651"/>
    </source>
</evidence>
<organism evidence="8 9">
    <name type="scientific">Phyllobacterium pellucidum</name>
    <dbReference type="NCBI Taxonomy" id="2740464"/>
    <lineage>
        <taxon>Bacteria</taxon>
        <taxon>Pseudomonadati</taxon>
        <taxon>Pseudomonadota</taxon>
        <taxon>Alphaproteobacteria</taxon>
        <taxon>Hyphomicrobiales</taxon>
        <taxon>Phyllobacteriaceae</taxon>
        <taxon>Phyllobacterium</taxon>
    </lineage>
</organism>
<evidence type="ECO:0000313" key="8">
    <source>
        <dbReference type="EMBL" id="NTS30477.1"/>
    </source>
</evidence>
<accession>A0A849VR28</accession>
<feature type="transmembrane region" description="Helical" evidence="7">
    <location>
        <begin position="109"/>
        <end position="126"/>
    </location>
</feature>
<comment type="similarity">
    <text evidence="2">Belongs to the DoxX family.</text>
</comment>
<dbReference type="PANTHER" id="PTHR33452">
    <property type="entry name" value="OXIDOREDUCTASE CATD-RELATED"/>
    <property type="match status" value="1"/>
</dbReference>
<proteinExistence type="inferred from homology"/>
<evidence type="ECO:0000256" key="4">
    <source>
        <dbReference type="ARBA" id="ARBA00022692"/>
    </source>
</evidence>
<dbReference type="Proteomes" id="UP000550508">
    <property type="component" value="Unassembled WGS sequence"/>
</dbReference>
<evidence type="ECO:0000256" key="6">
    <source>
        <dbReference type="ARBA" id="ARBA00023136"/>
    </source>
</evidence>
<keyword evidence="6 7" id="KW-0472">Membrane</keyword>
<dbReference type="EMBL" id="JABUMX010000001">
    <property type="protein sequence ID" value="NTS30477.1"/>
    <property type="molecule type" value="Genomic_DNA"/>
</dbReference>
<dbReference type="InterPro" id="IPR032808">
    <property type="entry name" value="DoxX"/>
</dbReference>
<protein>
    <submittedName>
        <fullName evidence="8">DoxX family protein</fullName>
    </submittedName>
</protein>
<evidence type="ECO:0000256" key="7">
    <source>
        <dbReference type="SAM" id="Phobius"/>
    </source>
</evidence>
<feature type="transmembrane region" description="Helical" evidence="7">
    <location>
        <begin position="44"/>
        <end position="64"/>
    </location>
</feature>
<comment type="caution">
    <text evidence="8">The sequence shown here is derived from an EMBL/GenBank/DDBJ whole genome shotgun (WGS) entry which is preliminary data.</text>
</comment>
<evidence type="ECO:0000256" key="2">
    <source>
        <dbReference type="ARBA" id="ARBA00006679"/>
    </source>
</evidence>